<feature type="transmembrane region" description="Helical" evidence="7">
    <location>
        <begin position="20"/>
        <end position="43"/>
    </location>
</feature>
<organism evidence="9 10">
    <name type="scientific">Pseudooceanicola pacificus</name>
    <dbReference type="NCBI Taxonomy" id="2676438"/>
    <lineage>
        <taxon>Bacteria</taxon>
        <taxon>Pseudomonadati</taxon>
        <taxon>Pseudomonadota</taxon>
        <taxon>Alphaproteobacteria</taxon>
        <taxon>Rhodobacterales</taxon>
        <taxon>Paracoccaceae</taxon>
        <taxon>Pseudooceanicola</taxon>
    </lineage>
</organism>
<accession>A0A844W8B6</accession>
<dbReference type="Pfam" id="PF04290">
    <property type="entry name" value="DctQ"/>
    <property type="match status" value="1"/>
</dbReference>
<feature type="transmembrane region" description="Helical" evidence="7">
    <location>
        <begin position="49"/>
        <end position="69"/>
    </location>
</feature>
<keyword evidence="10" id="KW-1185">Reference proteome</keyword>
<evidence type="ECO:0000259" key="8">
    <source>
        <dbReference type="Pfam" id="PF04290"/>
    </source>
</evidence>
<comment type="subcellular location">
    <subcellularLocation>
        <location evidence="7">Cell inner membrane</location>
        <topology evidence="7">Multi-pass membrane protein</topology>
    </subcellularLocation>
    <subcellularLocation>
        <location evidence="1">Cell membrane</location>
        <topology evidence="1">Multi-pass membrane protein</topology>
    </subcellularLocation>
</comment>
<feature type="domain" description="Tripartite ATP-independent periplasmic transporters DctQ component" evidence="8">
    <location>
        <begin position="29"/>
        <end position="161"/>
    </location>
</feature>
<dbReference type="AlphaFoldDB" id="A0A844W8B6"/>
<dbReference type="RefSeq" id="WP_160383276.1">
    <property type="nucleotide sequence ID" value="NZ_WNXQ01000008.1"/>
</dbReference>
<keyword evidence="5 7" id="KW-1133">Transmembrane helix</keyword>
<dbReference type="EMBL" id="WNXQ01000008">
    <property type="protein sequence ID" value="MWB79064.1"/>
    <property type="molecule type" value="Genomic_DNA"/>
</dbReference>
<keyword evidence="4 7" id="KW-0812">Transmembrane</keyword>
<name>A0A844W8B6_9RHOB</name>
<evidence type="ECO:0000256" key="1">
    <source>
        <dbReference type="ARBA" id="ARBA00004651"/>
    </source>
</evidence>
<feature type="transmembrane region" description="Helical" evidence="7">
    <location>
        <begin position="97"/>
        <end position="118"/>
    </location>
</feature>
<gene>
    <name evidence="9" type="ORF">GLS40_13575</name>
</gene>
<dbReference type="Proteomes" id="UP000443843">
    <property type="component" value="Unassembled WGS sequence"/>
</dbReference>
<evidence type="ECO:0000256" key="2">
    <source>
        <dbReference type="ARBA" id="ARBA00022448"/>
    </source>
</evidence>
<proteinExistence type="inferred from homology"/>
<comment type="similarity">
    <text evidence="7">Belongs to the TRAP transporter small permease family.</text>
</comment>
<evidence type="ECO:0000256" key="6">
    <source>
        <dbReference type="ARBA" id="ARBA00023136"/>
    </source>
</evidence>
<keyword evidence="7" id="KW-0997">Cell inner membrane</keyword>
<comment type="caution">
    <text evidence="9">The sequence shown here is derived from an EMBL/GenBank/DDBJ whole genome shotgun (WGS) entry which is preliminary data.</text>
</comment>
<sequence length="177" mass="19016">MADRASGQQLPAAFDLVLKVIVTATLLCIAVITFIDVIGRYFFNAPVPGAFEIQEFGMGVLIFSGLPLVTRARSHITVSLFDAVFARNATVQALKSGLVHLISSGILFFVATCLSRQAMNVQKWGSTSVFLQLPIYPVIWLMVGMTALSATICLVFAAQAFAGRAPQSDDSTKDSIL</sequence>
<dbReference type="GO" id="GO:0022857">
    <property type="term" value="F:transmembrane transporter activity"/>
    <property type="evidence" value="ECO:0007669"/>
    <property type="project" value="UniProtKB-UniRule"/>
</dbReference>
<dbReference type="InterPro" id="IPR055348">
    <property type="entry name" value="DctQ"/>
</dbReference>
<evidence type="ECO:0000256" key="7">
    <source>
        <dbReference type="RuleBase" id="RU369079"/>
    </source>
</evidence>
<keyword evidence="6 7" id="KW-0472">Membrane</keyword>
<comment type="function">
    <text evidence="7">Part of the tripartite ATP-independent periplasmic (TRAP) transport system.</text>
</comment>
<keyword evidence="2 7" id="KW-0813">Transport</keyword>
<keyword evidence="3" id="KW-1003">Cell membrane</keyword>
<protein>
    <recommendedName>
        <fullName evidence="7">TRAP transporter small permease protein</fullName>
    </recommendedName>
</protein>
<feature type="transmembrane region" description="Helical" evidence="7">
    <location>
        <begin position="138"/>
        <end position="158"/>
    </location>
</feature>
<reference evidence="9 10" key="1">
    <citation type="submission" date="2019-11" db="EMBL/GenBank/DDBJ databases">
        <title>Pseudooceanicola pacifica sp. nov., isolated from deep-sea sediment of the Pacific Ocean.</title>
        <authorList>
            <person name="Lyu L."/>
        </authorList>
    </citation>
    <scope>NUCLEOTIDE SEQUENCE [LARGE SCALE GENOMIC DNA]</scope>
    <source>
        <strain evidence="9 10">216_PA32_1</strain>
    </source>
</reference>
<evidence type="ECO:0000256" key="3">
    <source>
        <dbReference type="ARBA" id="ARBA00022475"/>
    </source>
</evidence>
<comment type="subunit">
    <text evidence="7">The complex comprises the extracytoplasmic solute receptor protein and the two transmembrane proteins.</text>
</comment>
<evidence type="ECO:0000313" key="10">
    <source>
        <dbReference type="Proteomes" id="UP000443843"/>
    </source>
</evidence>
<evidence type="ECO:0000313" key="9">
    <source>
        <dbReference type="EMBL" id="MWB79064.1"/>
    </source>
</evidence>
<evidence type="ECO:0000256" key="5">
    <source>
        <dbReference type="ARBA" id="ARBA00022989"/>
    </source>
</evidence>
<dbReference type="GO" id="GO:0005886">
    <property type="term" value="C:plasma membrane"/>
    <property type="evidence" value="ECO:0007669"/>
    <property type="project" value="UniProtKB-SubCell"/>
</dbReference>
<evidence type="ECO:0000256" key="4">
    <source>
        <dbReference type="ARBA" id="ARBA00022692"/>
    </source>
</evidence>